<dbReference type="Proteomes" id="UP000253250">
    <property type="component" value="Unassembled WGS sequence"/>
</dbReference>
<gene>
    <name evidence="1" type="ORF">C4900_05475</name>
</gene>
<dbReference type="AlphaFoldDB" id="A0A1C2FYZ4"/>
<proteinExistence type="predicted"/>
<accession>A0A1C2FYZ4</accession>
<dbReference type="EMBL" id="PSYR01000001">
    <property type="protein sequence ID" value="RCN59171.1"/>
    <property type="molecule type" value="Genomic_DNA"/>
</dbReference>
<evidence type="ECO:0000313" key="1">
    <source>
        <dbReference type="EMBL" id="RCN59171.1"/>
    </source>
</evidence>
<keyword evidence="2" id="KW-1185">Reference proteome</keyword>
<reference evidence="1 2" key="1">
    <citation type="submission" date="2018-02" db="EMBL/GenBank/DDBJ databases">
        <title>Insights into the biology of acidophilic members of the Acidiferrobacteraceae family derived from comparative genomic analyses.</title>
        <authorList>
            <person name="Issotta F."/>
            <person name="Thyssen C."/>
            <person name="Mena C."/>
            <person name="Moya A."/>
            <person name="Bellenberg S."/>
            <person name="Sproer C."/>
            <person name="Covarrubias P.C."/>
            <person name="Sand W."/>
            <person name="Quatrini R."/>
            <person name="Vera M."/>
        </authorList>
    </citation>
    <scope>NUCLEOTIDE SEQUENCE [LARGE SCALE GENOMIC DNA]</scope>
    <source>
        <strain evidence="2">m-1</strain>
    </source>
</reference>
<comment type="caution">
    <text evidence="1">The sequence shown here is derived from an EMBL/GenBank/DDBJ whole genome shotgun (WGS) entry which is preliminary data.</text>
</comment>
<protein>
    <submittedName>
        <fullName evidence="1">Uncharacterized protein</fullName>
    </submittedName>
</protein>
<organism evidence="1 2">
    <name type="scientific">Acidiferrobacter thiooxydans</name>
    <dbReference type="NCBI Taxonomy" id="163359"/>
    <lineage>
        <taxon>Bacteria</taxon>
        <taxon>Pseudomonadati</taxon>
        <taxon>Pseudomonadota</taxon>
        <taxon>Gammaproteobacteria</taxon>
        <taxon>Acidiferrobacterales</taxon>
        <taxon>Acidiferrobacteraceae</taxon>
        <taxon>Acidiferrobacter</taxon>
    </lineage>
</organism>
<sequence>MAKIDAAASRRRLGGGLSVIRKKDKREGRALLPGARRDRQVTDYAVREFCIAACQVFRYRNQIANKA</sequence>
<evidence type="ECO:0000313" key="2">
    <source>
        <dbReference type="Proteomes" id="UP000253250"/>
    </source>
</evidence>
<name>A0A1C2FYZ4_9GAMM</name>